<dbReference type="Gene3D" id="3.90.550.10">
    <property type="entry name" value="Spore Coat Polysaccharide Biosynthesis Protein SpsA, Chain A"/>
    <property type="match status" value="1"/>
</dbReference>
<evidence type="ECO:0008006" key="4">
    <source>
        <dbReference type="Google" id="ProtNLM"/>
    </source>
</evidence>
<evidence type="ECO:0000313" key="3">
    <source>
        <dbReference type="Proteomes" id="UP001518140"/>
    </source>
</evidence>
<evidence type="ECO:0000313" key="2">
    <source>
        <dbReference type="EMBL" id="NGO47966.1"/>
    </source>
</evidence>
<organism evidence="2 3">
    <name type="scientific">Streptomyces ureilyticus</name>
    <dbReference type="NCBI Taxonomy" id="1775131"/>
    <lineage>
        <taxon>Bacteria</taxon>
        <taxon>Bacillati</taxon>
        <taxon>Actinomycetota</taxon>
        <taxon>Actinomycetes</taxon>
        <taxon>Kitasatosporales</taxon>
        <taxon>Streptomycetaceae</taxon>
        <taxon>Streptomyces</taxon>
    </lineage>
</organism>
<accession>A0ABX0E196</accession>
<name>A0ABX0E196_9ACTN</name>
<proteinExistence type="predicted"/>
<evidence type="ECO:0000256" key="1">
    <source>
        <dbReference type="SAM" id="MobiDB-lite"/>
    </source>
</evidence>
<keyword evidence="3" id="KW-1185">Reference proteome</keyword>
<dbReference type="Proteomes" id="UP001518140">
    <property type="component" value="Unassembled WGS sequence"/>
</dbReference>
<feature type="region of interest" description="Disordered" evidence="1">
    <location>
        <begin position="78"/>
        <end position="100"/>
    </location>
</feature>
<feature type="compositionally biased region" description="Basic residues" evidence="1">
    <location>
        <begin position="81"/>
        <end position="90"/>
    </location>
</feature>
<dbReference type="InterPro" id="IPR003329">
    <property type="entry name" value="Cytidylyl_trans"/>
</dbReference>
<dbReference type="EMBL" id="JAAKZX010000216">
    <property type="protein sequence ID" value="NGO47966.1"/>
    <property type="molecule type" value="Genomic_DNA"/>
</dbReference>
<comment type="caution">
    <text evidence="2">The sequence shown here is derived from an EMBL/GenBank/DDBJ whole genome shotgun (WGS) entry which is preliminary data.</text>
</comment>
<dbReference type="InterPro" id="IPR029044">
    <property type="entry name" value="Nucleotide-diphossugar_trans"/>
</dbReference>
<dbReference type="Pfam" id="PF02348">
    <property type="entry name" value="CTP_transf_3"/>
    <property type="match status" value="1"/>
</dbReference>
<sequence length="100" mass="10438">MAERAAFLEADVIVNVQGDEPFISPTAIEAIAAVLLTSTTTHAVANAYTEVDSPAAVIDHNVIKATLRQNGTALAFSRHPSPIRRAHGRPKGCPVSAGHG</sequence>
<gene>
    <name evidence="2" type="ORF">G6048_39770</name>
</gene>
<dbReference type="SUPFAM" id="SSF53448">
    <property type="entry name" value="Nucleotide-diphospho-sugar transferases"/>
    <property type="match status" value="1"/>
</dbReference>
<reference evidence="2 3" key="1">
    <citation type="submission" date="2020-02" db="EMBL/GenBank/DDBJ databases">
        <title>Whole-genome analyses of novel actinobacteria.</title>
        <authorList>
            <person name="Sahin N."/>
            <person name="Tokatli A."/>
        </authorList>
    </citation>
    <scope>NUCLEOTIDE SEQUENCE [LARGE SCALE GENOMIC DNA]</scope>
    <source>
        <strain evidence="2 3">YC419</strain>
    </source>
</reference>
<protein>
    <recommendedName>
        <fullName evidence="4">3-deoxy-manno-octulosonate cytidylyltransferase</fullName>
    </recommendedName>
</protein>